<proteinExistence type="predicted"/>
<evidence type="ECO:0000313" key="2">
    <source>
        <dbReference type="EMBL" id="OGX88098.1"/>
    </source>
</evidence>
<dbReference type="Proteomes" id="UP000176294">
    <property type="component" value="Unassembled WGS sequence"/>
</dbReference>
<evidence type="ECO:0000256" key="1">
    <source>
        <dbReference type="SAM" id="Phobius"/>
    </source>
</evidence>
<protein>
    <submittedName>
        <fullName evidence="2">Uncharacterized protein</fullName>
    </submittedName>
</protein>
<keyword evidence="1" id="KW-0812">Transmembrane</keyword>
<reference evidence="2 3" key="1">
    <citation type="submission" date="2016-08" db="EMBL/GenBank/DDBJ databases">
        <title>Hymenobacter coccineus sp. nov., Hymenobacter lapidarius sp. nov. and Hymenobacter glacialis sp. nov., isolated from Antarctic soil.</title>
        <authorList>
            <person name="Sedlacek I."/>
            <person name="Kralova S."/>
            <person name="Kyrova K."/>
            <person name="Maslanova I."/>
            <person name="Stankova E."/>
            <person name="Vrbovska V."/>
            <person name="Nemec M."/>
            <person name="Bartak M."/>
            <person name="Svec P."/>
            <person name="Busse H.-J."/>
            <person name="Pantucek R."/>
        </authorList>
    </citation>
    <scope>NUCLEOTIDE SEQUENCE [LARGE SCALE GENOMIC DNA]</scope>
    <source>
        <strain evidence="2 3">CCM 8643</strain>
    </source>
</reference>
<gene>
    <name evidence="2" type="ORF">BEN47_09505</name>
</gene>
<feature type="transmembrane region" description="Helical" evidence="1">
    <location>
        <begin position="90"/>
        <end position="110"/>
    </location>
</feature>
<keyword evidence="3" id="KW-1185">Reference proteome</keyword>
<accession>A0A1G1TB52</accession>
<evidence type="ECO:0000313" key="3">
    <source>
        <dbReference type="Proteomes" id="UP000176294"/>
    </source>
</evidence>
<comment type="caution">
    <text evidence="2">The sequence shown here is derived from an EMBL/GenBank/DDBJ whole genome shotgun (WGS) entry which is preliminary data.</text>
</comment>
<keyword evidence="1" id="KW-0472">Membrane</keyword>
<organism evidence="2 3">
    <name type="scientific">Hymenobacter lapidarius</name>
    <dbReference type="NCBI Taxonomy" id="1908237"/>
    <lineage>
        <taxon>Bacteria</taxon>
        <taxon>Pseudomonadati</taxon>
        <taxon>Bacteroidota</taxon>
        <taxon>Cytophagia</taxon>
        <taxon>Cytophagales</taxon>
        <taxon>Hymenobacteraceae</taxon>
        <taxon>Hymenobacter</taxon>
    </lineage>
</organism>
<dbReference type="AlphaFoldDB" id="A0A1G1TB52"/>
<keyword evidence="1" id="KW-1133">Transmembrane helix</keyword>
<dbReference type="STRING" id="1908237.BEN47_09505"/>
<sequence>MQTLTLFLLSIWFTHTFALVIYNKYRVKQLIKYISLSRGRELSEHEFLELLDNYTSFLGYSSFSPSKKYYPRLYTNQEFAAFANRSKSTMIYLFSALAVGIIGSVVVDSLQR</sequence>
<dbReference type="EMBL" id="MDZB01000067">
    <property type="protein sequence ID" value="OGX88098.1"/>
    <property type="molecule type" value="Genomic_DNA"/>
</dbReference>
<name>A0A1G1TB52_9BACT</name>